<feature type="region of interest" description="Disordered" evidence="2">
    <location>
        <begin position="459"/>
        <end position="480"/>
    </location>
</feature>
<name>A0A8K0UYD0_9AGAR</name>
<gene>
    <name evidence="3" type="ORF">BXZ70DRAFT_1003766</name>
</gene>
<evidence type="ECO:0000313" key="4">
    <source>
        <dbReference type="Proteomes" id="UP000813824"/>
    </source>
</evidence>
<keyword evidence="4" id="KW-1185">Reference proteome</keyword>
<feature type="coiled-coil region" evidence="1">
    <location>
        <begin position="166"/>
        <end position="221"/>
    </location>
</feature>
<feature type="region of interest" description="Disordered" evidence="2">
    <location>
        <begin position="303"/>
        <end position="326"/>
    </location>
</feature>
<proteinExistence type="predicted"/>
<comment type="caution">
    <text evidence="3">The sequence shown here is derived from an EMBL/GenBank/DDBJ whole genome shotgun (WGS) entry which is preliminary data.</text>
</comment>
<sequence>MSSEDEFGGYNPTTPAKPQAPVKKSGPGRPARPAAAPPIAGPSTKPDTTKRNGRKAQQGVVDIPEVEEAVEVTVLDDDSHDDEPPAVKETVAKSKGKTPQGRTAPKLALKAKKNAAQVDERDVMDVDEAESADEAPPQQTVIRTANARTANKAVKTTRSEPVSQVETALRREVEQLRQEVEEVAKHRDKLAKQLEDLFRLRAEADDELQKQTLQYDALLQAQEARLAEQAKLIAASKSGKPYMLQFLSREAADEEKKEVEKEVLRAQDIIKKKDILLAEKDQRIKEVLTEKDYLQAELKAEVERSKSLTSRNPPPSVSRNGLKKGGMSDVADPKLAAVFLLYEDVTNLLVLNVRMERGTFPGTEDKIFDCVYTAPAKDDEPGPRLHFSLRSMYEENPEADPSLPIQKQLIPKMQYQPLDLDKERPEYIERLQFFNEPFVFHHGQLHVFLKSLVDRFPATENTPSQEDEDEEVEEVEMEVT</sequence>
<dbReference type="Proteomes" id="UP000813824">
    <property type="component" value="Unassembled WGS sequence"/>
</dbReference>
<feature type="region of interest" description="Disordered" evidence="2">
    <location>
        <begin position="1"/>
        <end position="139"/>
    </location>
</feature>
<organism evidence="3 4">
    <name type="scientific">Cristinia sonorae</name>
    <dbReference type="NCBI Taxonomy" id="1940300"/>
    <lineage>
        <taxon>Eukaryota</taxon>
        <taxon>Fungi</taxon>
        <taxon>Dikarya</taxon>
        <taxon>Basidiomycota</taxon>
        <taxon>Agaricomycotina</taxon>
        <taxon>Agaricomycetes</taxon>
        <taxon>Agaricomycetidae</taxon>
        <taxon>Agaricales</taxon>
        <taxon>Pleurotineae</taxon>
        <taxon>Stephanosporaceae</taxon>
        <taxon>Cristinia</taxon>
    </lineage>
</organism>
<evidence type="ECO:0008006" key="5">
    <source>
        <dbReference type="Google" id="ProtNLM"/>
    </source>
</evidence>
<dbReference type="OrthoDB" id="3216420at2759"/>
<feature type="compositionally biased region" description="Acidic residues" evidence="2">
    <location>
        <begin position="64"/>
        <end position="81"/>
    </location>
</feature>
<accession>A0A8K0UYD0</accession>
<evidence type="ECO:0000313" key="3">
    <source>
        <dbReference type="EMBL" id="KAH8106864.1"/>
    </source>
</evidence>
<reference evidence="3" key="1">
    <citation type="journal article" date="2021" name="New Phytol.">
        <title>Evolutionary innovations through gain and loss of genes in the ectomycorrhizal Boletales.</title>
        <authorList>
            <person name="Wu G."/>
            <person name="Miyauchi S."/>
            <person name="Morin E."/>
            <person name="Kuo A."/>
            <person name="Drula E."/>
            <person name="Varga T."/>
            <person name="Kohler A."/>
            <person name="Feng B."/>
            <person name="Cao Y."/>
            <person name="Lipzen A."/>
            <person name="Daum C."/>
            <person name="Hundley H."/>
            <person name="Pangilinan J."/>
            <person name="Johnson J."/>
            <person name="Barry K."/>
            <person name="LaButti K."/>
            <person name="Ng V."/>
            <person name="Ahrendt S."/>
            <person name="Min B."/>
            <person name="Choi I.G."/>
            <person name="Park H."/>
            <person name="Plett J.M."/>
            <person name="Magnuson J."/>
            <person name="Spatafora J.W."/>
            <person name="Nagy L.G."/>
            <person name="Henrissat B."/>
            <person name="Grigoriev I.V."/>
            <person name="Yang Z.L."/>
            <person name="Xu J."/>
            <person name="Martin F.M."/>
        </authorList>
    </citation>
    <scope>NUCLEOTIDE SEQUENCE</scope>
    <source>
        <strain evidence="3">KKN 215</strain>
    </source>
</reference>
<evidence type="ECO:0000256" key="2">
    <source>
        <dbReference type="SAM" id="MobiDB-lite"/>
    </source>
</evidence>
<dbReference type="AlphaFoldDB" id="A0A8K0UYD0"/>
<keyword evidence="1" id="KW-0175">Coiled coil</keyword>
<evidence type="ECO:0000256" key="1">
    <source>
        <dbReference type="SAM" id="Coils"/>
    </source>
</evidence>
<feature type="compositionally biased region" description="Acidic residues" evidence="2">
    <location>
        <begin position="465"/>
        <end position="480"/>
    </location>
</feature>
<dbReference type="EMBL" id="JAEVFJ010000002">
    <property type="protein sequence ID" value="KAH8106864.1"/>
    <property type="molecule type" value="Genomic_DNA"/>
</dbReference>
<feature type="compositionally biased region" description="Basic and acidic residues" evidence="2">
    <location>
        <begin position="82"/>
        <end position="92"/>
    </location>
</feature>
<dbReference type="CDD" id="cd23787">
    <property type="entry name" value="RWD_CSM1"/>
    <property type="match status" value="1"/>
</dbReference>
<feature type="coiled-coil region" evidence="1">
    <location>
        <begin position="249"/>
        <end position="297"/>
    </location>
</feature>
<protein>
    <recommendedName>
        <fullName evidence="5">Monopolin complex subunit Csm1/Pcs1 C-terminal domain-containing protein</fullName>
    </recommendedName>
</protein>